<reference evidence="2 4" key="1">
    <citation type="journal article" date="2014" name="ISME J.">
        <title>Trehalose/2-sulfotrehalose biosynthesis and glycine-betaine uptake are widely spread mechanisms for osmoadaptation in the Halobacteriales.</title>
        <authorList>
            <person name="Youssef N.H."/>
            <person name="Savage-Ashlock K.N."/>
            <person name="McCully A.L."/>
            <person name="Luedtke B."/>
            <person name="Shaw E.I."/>
            <person name="Hoff W.D."/>
            <person name="Elshahed M.S."/>
        </authorList>
    </citation>
    <scope>NUCLEOTIDE SEQUENCE [LARGE SCALE GENOMIC DNA]</scope>
    <source>
        <strain evidence="2 4">DX253</strain>
    </source>
</reference>
<organism evidence="2 4">
    <name type="scientific">Haladaptatus paucihalophilus DX253</name>
    <dbReference type="NCBI Taxonomy" id="797209"/>
    <lineage>
        <taxon>Archaea</taxon>
        <taxon>Methanobacteriati</taxon>
        <taxon>Methanobacteriota</taxon>
        <taxon>Stenosarchaea group</taxon>
        <taxon>Halobacteria</taxon>
        <taxon>Halobacteriales</taxon>
        <taxon>Haladaptataceae</taxon>
        <taxon>Haladaptatus</taxon>
    </lineage>
</organism>
<dbReference type="STRING" id="797209.GCA_000376445_00568"/>
<keyword evidence="5" id="KW-1185">Reference proteome</keyword>
<dbReference type="AlphaFoldDB" id="E7QZ06"/>
<dbReference type="Proteomes" id="UP000003751">
    <property type="component" value="Unassembled WGS sequence"/>
</dbReference>
<evidence type="ECO:0000313" key="5">
    <source>
        <dbReference type="Proteomes" id="UP000184203"/>
    </source>
</evidence>
<dbReference type="OrthoDB" id="267161at2157"/>
<name>E7QZ06_HALPU</name>
<proteinExistence type="predicted"/>
<evidence type="ECO:0000313" key="3">
    <source>
        <dbReference type="EMBL" id="SHK04150.1"/>
    </source>
</evidence>
<dbReference type="SUPFAM" id="SSF57829">
    <property type="entry name" value="Zn-binding ribosomal proteins"/>
    <property type="match status" value="1"/>
</dbReference>
<dbReference type="EMBL" id="AEMG01000028">
    <property type="protein sequence ID" value="EFW90422.1"/>
    <property type="molecule type" value="Genomic_DNA"/>
</dbReference>
<evidence type="ECO:0000313" key="4">
    <source>
        <dbReference type="Proteomes" id="UP000003751"/>
    </source>
</evidence>
<keyword evidence="1" id="KW-0812">Transmembrane</keyword>
<gene>
    <name evidence="3" type="ORF">SAMN05444342_0370</name>
    <name evidence="2" type="ORF">ZOD2009_20233</name>
</gene>
<dbReference type="GO" id="GO:0006412">
    <property type="term" value="P:translation"/>
    <property type="evidence" value="ECO:0007669"/>
    <property type="project" value="InterPro"/>
</dbReference>
<sequence length="89" mass="9599">MKRTYTVKRLLGIDNGLVGVENDRERDVHECTVCGARFETTALRCPECGSHLFRTKTVVPNALVTLLVIVALAGVGAAYNVLEGDVPKG</sequence>
<dbReference type="eggNOG" id="ENOG502N5HK">
    <property type="taxonomic scope" value="Archaea"/>
</dbReference>
<dbReference type="Proteomes" id="UP000184203">
    <property type="component" value="Unassembled WGS sequence"/>
</dbReference>
<protein>
    <submittedName>
        <fullName evidence="2">Uncharacterized protein</fullName>
    </submittedName>
</protein>
<dbReference type="EMBL" id="FRAN01000001">
    <property type="protein sequence ID" value="SHK04150.1"/>
    <property type="molecule type" value="Genomic_DNA"/>
</dbReference>
<keyword evidence="1" id="KW-0472">Membrane</keyword>
<dbReference type="InterPro" id="IPR011332">
    <property type="entry name" value="Ribosomal_zn-bd"/>
</dbReference>
<evidence type="ECO:0000313" key="2">
    <source>
        <dbReference type="EMBL" id="EFW90422.1"/>
    </source>
</evidence>
<accession>E7QZ06</accession>
<keyword evidence="1" id="KW-1133">Transmembrane helix</keyword>
<dbReference type="Gene3D" id="2.20.28.30">
    <property type="entry name" value="RNA polymerase ii, chain L"/>
    <property type="match status" value="1"/>
</dbReference>
<dbReference type="RefSeq" id="WP_007982952.1">
    <property type="nucleotide sequence ID" value="NZ_AEMG01000028.1"/>
</dbReference>
<reference evidence="5" key="3">
    <citation type="submission" date="2016-11" db="EMBL/GenBank/DDBJ databases">
        <authorList>
            <person name="Varghese N."/>
            <person name="Submissions S."/>
        </authorList>
    </citation>
    <scope>NUCLEOTIDE SEQUENCE [LARGE SCALE GENOMIC DNA]</scope>
    <source>
        <strain evidence="5">DX253</strain>
    </source>
</reference>
<evidence type="ECO:0000256" key="1">
    <source>
        <dbReference type="SAM" id="Phobius"/>
    </source>
</evidence>
<reference evidence="3" key="2">
    <citation type="submission" date="2016-11" db="EMBL/GenBank/DDBJ databases">
        <authorList>
            <person name="Jaros S."/>
            <person name="Januszkiewicz K."/>
            <person name="Wedrychowicz H."/>
        </authorList>
    </citation>
    <scope>NUCLEOTIDE SEQUENCE [LARGE SCALE GENOMIC DNA]</scope>
    <source>
        <strain evidence="3">DX253</strain>
    </source>
</reference>
<dbReference type="PATRIC" id="fig|797209.4.peg.3961"/>
<feature type="transmembrane region" description="Helical" evidence="1">
    <location>
        <begin position="62"/>
        <end position="82"/>
    </location>
</feature>